<sequence length="164" mass="17621">MFKHVLVPTDGSTLSDAAIQMAVTLATESGAKVTGLHVIPEFHVLAYGTEMIADTEDQFIQVTRQHADNYLQAVTKAATQAGVECDTVTKNHAHPYEAIISVAAQRSCDLIVMASHGRGGMRALLLGSETLKVLTHCRIPVLVVREQAQTGAGRVEESSRQPSE</sequence>
<protein>
    <recommendedName>
        <fullName evidence="2">Universal stress protein</fullName>
    </recommendedName>
</protein>
<gene>
    <name evidence="4" type="ORF">CJU94_33305</name>
</gene>
<geneLocation type="plasmid" evidence="4 5">
    <name>pBN1</name>
</geneLocation>
<evidence type="ECO:0000256" key="2">
    <source>
        <dbReference type="PIRNR" id="PIRNR006276"/>
    </source>
</evidence>
<dbReference type="GO" id="GO:0005737">
    <property type="term" value="C:cytoplasm"/>
    <property type="evidence" value="ECO:0007669"/>
    <property type="project" value="UniProtKB-SubCell"/>
</dbReference>
<dbReference type="PANTHER" id="PTHR46268:SF6">
    <property type="entry name" value="UNIVERSAL STRESS PROTEIN UP12"/>
    <property type="match status" value="1"/>
</dbReference>
<dbReference type="Gene3D" id="3.40.50.620">
    <property type="entry name" value="HUPs"/>
    <property type="match status" value="1"/>
</dbReference>
<dbReference type="InterPro" id="IPR006016">
    <property type="entry name" value="UspA"/>
</dbReference>
<keyword evidence="2" id="KW-0963">Cytoplasm</keyword>
<organism evidence="4 5">
    <name type="scientific">Paraburkholderia aromaticivorans</name>
    <dbReference type="NCBI Taxonomy" id="2026199"/>
    <lineage>
        <taxon>Bacteria</taxon>
        <taxon>Pseudomonadati</taxon>
        <taxon>Pseudomonadota</taxon>
        <taxon>Betaproteobacteria</taxon>
        <taxon>Burkholderiales</taxon>
        <taxon>Burkholderiaceae</taxon>
        <taxon>Paraburkholderia</taxon>
    </lineage>
</organism>
<evidence type="ECO:0000313" key="5">
    <source>
        <dbReference type="Proteomes" id="UP000215158"/>
    </source>
</evidence>
<dbReference type="RefSeq" id="WP_095423388.1">
    <property type="nucleotide sequence ID" value="NZ_CP022991.1"/>
</dbReference>
<evidence type="ECO:0000256" key="1">
    <source>
        <dbReference type="ARBA" id="ARBA00008791"/>
    </source>
</evidence>
<feature type="domain" description="UspA" evidence="3">
    <location>
        <begin position="1"/>
        <end position="145"/>
    </location>
</feature>
<dbReference type="PIRSF" id="PIRSF006276">
    <property type="entry name" value="UspA"/>
    <property type="match status" value="1"/>
</dbReference>
<dbReference type="PRINTS" id="PR01438">
    <property type="entry name" value="UNVRSLSTRESS"/>
</dbReference>
<dbReference type="Pfam" id="PF00582">
    <property type="entry name" value="Usp"/>
    <property type="match status" value="1"/>
</dbReference>
<dbReference type="KEGG" id="parb:CJU94_33305"/>
<dbReference type="CDD" id="cd00293">
    <property type="entry name" value="USP-like"/>
    <property type="match status" value="1"/>
</dbReference>
<dbReference type="InterPro" id="IPR006015">
    <property type="entry name" value="Universal_stress_UspA"/>
</dbReference>
<dbReference type="EMBL" id="CP022991">
    <property type="protein sequence ID" value="ASW03568.1"/>
    <property type="molecule type" value="Genomic_DNA"/>
</dbReference>
<keyword evidence="4" id="KW-0614">Plasmid</keyword>
<evidence type="ECO:0000259" key="3">
    <source>
        <dbReference type="Pfam" id="PF00582"/>
    </source>
</evidence>
<dbReference type="Proteomes" id="UP000215158">
    <property type="component" value="Plasmid pBN1"/>
</dbReference>
<dbReference type="AlphaFoldDB" id="A0A248VX49"/>
<keyword evidence="5" id="KW-1185">Reference proteome</keyword>
<proteinExistence type="inferred from homology"/>
<evidence type="ECO:0000313" key="4">
    <source>
        <dbReference type="EMBL" id="ASW03568.1"/>
    </source>
</evidence>
<dbReference type="PANTHER" id="PTHR46268">
    <property type="entry name" value="STRESS RESPONSE PROTEIN NHAX"/>
    <property type="match status" value="1"/>
</dbReference>
<dbReference type="SUPFAM" id="SSF52402">
    <property type="entry name" value="Adenine nucleotide alpha hydrolases-like"/>
    <property type="match status" value="1"/>
</dbReference>
<comment type="similarity">
    <text evidence="1 2">Belongs to the universal stress protein A family.</text>
</comment>
<dbReference type="InterPro" id="IPR014729">
    <property type="entry name" value="Rossmann-like_a/b/a_fold"/>
</dbReference>
<dbReference type="OrthoDB" id="5295044at2"/>
<name>A0A248VX49_9BURK</name>
<reference evidence="4 5" key="1">
    <citation type="submission" date="2017-08" db="EMBL/GenBank/DDBJ databases">
        <title>Identification and genetic characteristics of simultaneous BTEX- and naphthalene-degrading Paraburkholderia sp. BN5 isolated from petroleum-contaminated soil.</title>
        <authorList>
            <person name="Lee Y."/>
            <person name="Jeon C.O."/>
        </authorList>
    </citation>
    <scope>NUCLEOTIDE SEQUENCE [LARGE SCALE GENOMIC DNA]</scope>
    <source>
        <strain evidence="4 5">BN5</strain>
        <plasmid evidence="4 5">pBN1</plasmid>
    </source>
</reference>
<comment type="subcellular location">
    <subcellularLocation>
        <location evidence="2">Cytoplasm</location>
    </subcellularLocation>
</comment>
<accession>A0A248VX49</accession>